<dbReference type="Proteomes" id="UP000321533">
    <property type="component" value="Chromosome"/>
</dbReference>
<sequence length="123" mass="14292">MTRSNIYITLSSGKKMFFVADGSSAPEQGFIVQQLIQPLLQLNDAKKELHLIQAHSDAINELRTNADYRYEIDLVEKTVRFFEEHYHHKTGKFRKGKDLTDERYIPYLKSITNNDENNAAQTE</sequence>
<dbReference type="EMBL" id="CP042435">
    <property type="protein sequence ID" value="QEC70289.1"/>
    <property type="molecule type" value="Genomic_DNA"/>
</dbReference>
<evidence type="ECO:0000313" key="2">
    <source>
        <dbReference type="Proteomes" id="UP000321533"/>
    </source>
</evidence>
<dbReference type="KEGG" id="pgin:FRZ67_19400"/>
<gene>
    <name evidence="1" type="ORF">FRZ67_19400</name>
</gene>
<evidence type="ECO:0000313" key="1">
    <source>
        <dbReference type="EMBL" id="QEC70289.1"/>
    </source>
</evidence>
<proteinExistence type="predicted"/>
<dbReference type="AlphaFoldDB" id="A0A5B8VG87"/>
<name>A0A5B8VG87_9BACT</name>
<dbReference type="RefSeq" id="WP_147193281.1">
    <property type="nucleotide sequence ID" value="NZ_CP042435.1"/>
</dbReference>
<accession>A0A5B8VG87</accession>
<organism evidence="1 2">
    <name type="scientific">Panacibacter ginsenosidivorans</name>
    <dbReference type="NCBI Taxonomy" id="1813871"/>
    <lineage>
        <taxon>Bacteria</taxon>
        <taxon>Pseudomonadati</taxon>
        <taxon>Bacteroidota</taxon>
        <taxon>Chitinophagia</taxon>
        <taxon>Chitinophagales</taxon>
        <taxon>Chitinophagaceae</taxon>
        <taxon>Panacibacter</taxon>
    </lineage>
</organism>
<keyword evidence="2" id="KW-1185">Reference proteome</keyword>
<protein>
    <submittedName>
        <fullName evidence="1">Penicillin-binding protein</fullName>
    </submittedName>
</protein>
<reference evidence="1 2" key="1">
    <citation type="journal article" date="2016" name="Int. J. Syst. Evol. Microbiol.">
        <title>Panacibacter ginsenosidivorans gen. nov., sp. nov., with ginsenoside converting activity isolated from soil of a ginseng field.</title>
        <authorList>
            <person name="Siddiqi M.Z."/>
            <person name="Muhammad Shafi S."/>
            <person name="Choi K.D."/>
            <person name="Im W.T."/>
        </authorList>
    </citation>
    <scope>NUCLEOTIDE SEQUENCE [LARGE SCALE GENOMIC DNA]</scope>
    <source>
        <strain evidence="1 2">Gsoil1550</strain>
    </source>
</reference>
<dbReference type="OrthoDB" id="711032at2"/>